<feature type="transmembrane region" description="Helical" evidence="1">
    <location>
        <begin position="36"/>
        <end position="53"/>
    </location>
</feature>
<name>A0A8K1I7S0_9PEZI</name>
<keyword evidence="2" id="KW-0496">Mitochondrion</keyword>
<protein>
    <submittedName>
        <fullName evidence="2">Uncharacterized protein</fullName>
    </submittedName>
</protein>
<reference evidence="2" key="1">
    <citation type="submission" date="2021-01" db="EMBL/GenBank/DDBJ databases">
        <authorList>
            <person name="Sun H.-H."/>
            <person name="Zhang S."/>
            <person name="Zhang Y.-J."/>
        </authorList>
    </citation>
    <scope>NUCLEOTIDE SEQUENCE</scope>
    <source>
        <strain evidence="2">CMM1</strain>
    </source>
</reference>
<evidence type="ECO:0000256" key="1">
    <source>
        <dbReference type="SAM" id="Phobius"/>
    </source>
</evidence>
<organism evidence="2">
    <name type="scientific">Morchella brunnea</name>
    <dbReference type="NCBI Taxonomy" id="1174671"/>
    <lineage>
        <taxon>Eukaryota</taxon>
        <taxon>Fungi</taxon>
        <taxon>Dikarya</taxon>
        <taxon>Ascomycota</taxon>
        <taxon>Pezizomycotina</taxon>
        <taxon>Pezizomycetes</taxon>
        <taxon>Pezizales</taxon>
        <taxon>Morchellaceae</taxon>
        <taxon>Morchella</taxon>
    </lineage>
</organism>
<keyword evidence="1" id="KW-0472">Membrane</keyword>
<geneLocation type="mitochondrion" evidence="2"/>
<sequence>MSFLWFYSRRWVMLFVSSTLLLLVNAATLRRERSIWLNRLAILILLYSGIIGYDSLYIKPLDTGIGIYGGLFHTTSITHSFNLFISILGAAPSRGGGGLQGVALRAAPRYSVTINCILPQTFQRTLPSGTGQQFTILCAIFLLRPRQVSLNF</sequence>
<keyword evidence="1" id="KW-0812">Transmembrane</keyword>
<evidence type="ECO:0000313" key="2">
    <source>
        <dbReference type="EMBL" id="UBU98426.1"/>
    </source>
</evidence>
<dbReference type="AlphaFoldDB" id="A0A8K1I7S0"/>
<proteinExistence type="predicted"/>
<keyword evidence="1" id="KW-1133">Transmembrane helix</keyword>
<dbReference type="EMBL" id="MW538937">
    <property type="protein sequence ID" value="UBU98426.1"/>
    <property type="molecule type" value="Genomic_DNA"/>
</dbReference>
<dbReference type="RefSeq" id="YP_010218595.1">
    <property type="nucleotide sequence ID" value="NC_058917.1"/>
</dbReference>
<dbReference type="GeneID" id="68665089"/>
<accession>A0A8K1I7S0</accession>
<gene>
    <name evidence="2" type="primary">orf152</name>
</gene>